<dbReference type="InterPro" id="IPR036291">
    <property type="entry name" value="NAD(P)-bd_dom_sf"/>
</dbReference>
<feature type="domain" description="Mannitol dehydrogenase N-terminal" evidence="4">
    <location>
        <begin position="40"/>
        <end position="290"/>
    </location>
</feature>
<evidence type="ECO:0000313" key="7">
    <source>
        <dbReference type="Proteomes" id="UP000019402"/>
    </source>
</evidence>
<gene>
    <name evidence="6" type="ORF">JCM21142_93509</name>
</gene>
<proteinExistence type="inferred from homology"/>
<accession>W7Y926</accession>
<reference evidence="6 7" key="1">
    <citation type="journal article" date="2014" name="Genome Announc.">
        <title>Draft Genome Sequence of Cytophaga fermentans JCM 21142T, a Facultative Anaerobe Isolated from Marine Mud.</title>
        <authorList>
            <person name="Starns D."/>
            <person name="Oshima K."/>
            <person name="Suda W."/>
            <person name="Iino T."/>
            <person name="Yuki M."/>
            <person name="Inoue J."/>
            <person name="Kitamura K."/>
            <person name="Iida T."/>
            <person name="Darby A."/>
            <person name="Hattori M."/>
            <person name="Ohkuma M."/>
        </authorList>
    </citation>
    <scope>NUCLEOTIDE SEQUENCE [LARGE SCALE GENOMIC DNA]</scope>
    <source>
        <strain evidence="6 7">JCM 21142</strain>
    </source>
</reference>
<evidence type="ECO:0000259" key="4">
    <source>
        <dbReference type="Pfam" id="PF01232"/>
    </source>
</evidence>
<dbReference type="Proteomes" id="UP000019402">
    <property type="component" value="Unassembled WGS sequence"/>
</dbReference>
<dbReference type="Pfam" id="PF01232">
    <property type="entry name" value="Mannitol_dh"/>
    <property type="match status" value="1"/>
</dbReference>
<dbReference type="GO" id="GO:0019594">
    <property type="term" value="P:mannitol metabolic process"/>
    <property type="evidence" value="ECO:0007669"/>
    <property type="project" value="InterPro"/>
</dbReference>
<dbReference type="InterPro" id="IPR000669">
    <property type="entry name" value="Mannitol_DH"/>
</dbReference>
<dbReference type="InterPro" id="IPR050988">
    <property type="entry name" value="Mannitol_DH/Oxidoreductase"/>
</dbReference>
<feature type="domain" description="Mannitol dehydrogenase C-terminal" evidence="5">
    <location>
        <begin position="299"/>
        <end position="487"/>
    </location>
</feature>
<dbReference type="InterPro" id="IPR013328">
    <property type="entry name" value="6PGD_dom2"/>
</dbReference>
<dbReference type="eggNOG" id="COG0246">
    <property type="taxonomic scope" value="Bacteria"/>
</dbReference>
<keyword evidence="2" id="KW-0520">NAD</keyword>
<dbReference type="Gene3D" id="3.40.50.720">
    <property type="entry name" value="NAD(P)-binding Rossmann-like Domain"/>
    <property type="match status" value="1"/>
</dbReference>
<dbReference type="InterPro" id="IPR013131">
    <property type="entry name" value="Mannitol_DH_N"/>
</dbReference>
<dbReference type="PANTHER" id="PTHR43362:SF1">
    <property type="entry name" value="MANNITOL DEHYDROGENASE 2-RELATED"/>
    <property type="match status" value="1"/>
</dbReference>
<name>W7Y926_9BACT</name>
<dbReference type="SUPFAM" id="SSF51735">
    <property type="entry name" value="NAD(P)-binding Rossmann-fold domains"/>
    <property type="match status" value="1"/>
</dbReference>
<dbReference type="PRINTS" id="PR00084">
    <property type="entry name" value="MTLDHDRGNASE"/>
</dbReference>
<protein>
    <submittedName>
        <fullName evidence="6">Polyol:NADP oxidoreductase</fullName>
    </submittedName>
</protein>
<dbReference type="AlphaFoldDB" id="W7Y926"/>
<dbReference type="EMBL" id="BAMD01000056">
    <property type="protein sequence ID" value="GAF04792.1"/>
    <property type="molecule type" value="Genomic_DNA"/>
</dbReference>
<evidence type="ECO:0000256" key="2">
    <source>
        <dbReference type="ARBA" id="ARBA00023027"/>
    </source>
</evidence>
<dbReference type="SUPFAM" id="SSF48179">
    <property type="entry name" value="6-phosphogluconate dehydrogenase C-terminal domain-like"/>
    <property type="match status" value="1"/>
</dbReference>
<dbReference type="GO" id="GO:0016616">
    <property type="term" value="F:oxidoreductase activity, acting on the CH-OH group of donors, NAD or NADP as acceptor"/>
    <property type="evidence" value="ECO:0007669"/>
    <property type="project" value="TreeGrafter"/>
</dbReference>
<dbReference type="InterPro" id="IPR023027">
    <property type="entry name" value="Mannitol_DH_CS"/>
</dbReference>
<dbReference type="PANTHER" id="PTHR43362">
    <property type="entry name" value="MANNITOL DEHYDROGENASE DSF1-RELATED"/>
    <property type="match status" value="1"/>
</dbReference>
<organism evidence="6 7">
    <name type="scientific">Saccharicrinis fermentans DSM 9555 = JCM 21142</name>
    <dbReference type="NCBI Taxonomy" id="869213"/>
    <lineage>
        <taxon>Bacteria</taxon>
        <taxon>Pseudomonadati</taxon>
        <taxon>Bacteroidota</taxon>
        <taxon>Bacteroidia</taxon>
        <taxon>Marinilabiliales</taxon>
        <taxon>Marinilabiliaceae</taxon>
        <taxon>Saccharicrinis</taxon>
    </lineage>
</organism>
<dbReference type="PROSITE" id="PS00974">
    <property type="entry name" value="MANNITOL_DHGENASE"/>
    <property type="match status" value="1"/>
</dbReference>
<dbReference type="STRING" id="869213.GCA_000517085_03928"/>
<dbReference type="Pfam" id="PF08125">
    <property type="entry name" value="Mannitol_dh_C"/>
    <property type="match status" value="1"/>
</dbReference>
<comment type="similarity">
    <text evidence="3">Belongs to the mannitol dehydrogenase family. UxuB subfamily.</text>
</comment>
<keyword evidence="7" id="KW-1185">Reference proteome</keyword>
<dbReference type="Gene3D" id="1.10.1040.10">
    <property type="entry name" value="N-(1-d-carboxylethyl)-l-norvaline Dehydrogenase, domain 2"/>
    <property type="match status" value="1"/>
</dbReference>
<keyword evidence="1" id="KW-0560">Oxidoreductase</keyword>
<evidence type="ECO:0000259" key="5">
    <source>
        <dbReference type="Pfam" id="PF08125"/>
    </source>
</evidence>
<dbReference type="InterPro" id="IPR013118">
    <property type="entry name" value="Mannitol_DH_C"/>
</dbReference>
<dbReference type="FunFam" id="3.40.50.720:FF:000129">
    <property type="entry name" value="D-mannonate oxidoreductase"/>
    <property type="match status" value="1"/>
</dbReference>
<comment type="caution">
    <text evidence="6">The sequence shown here is derived from an EMBL/GenBank/DDBJ whole genome shotgun (WGS) entry which is preliminary data.</text>
</comment>
<dbReference type="InterPro" id="IPR008927">
    <property type="entry name" value="6-PGluconate_DH-like_C_sf"/>
</dbReference>
<evidence type="ECO:0000256" key="3">
    <source>
        <dbReference type="ARBA" id="ARBA00061451"/>
    </source>
</evidence>
<evidence type="ECO:0000313" key="6">
    <source>
        <dbReference type="EMBL" id="GAF04792.1"/>
    </source>
</evidence>
<sequence length="506" mass="57010">MTNQKDIVMKTLVALNQANLHSLSPEISIPTYDRSKVSTSIVHIGIGNFHRSHEAYYTNELMEKTGILNCGICGVGLLEHDRKLYNILKNQEGLYTLVIKELDGTLTPKVIGSMVEYFLAPDDPHAVIEKIAQPETKIVSLTITEGGYNINEATGNFDFSNKLIQHDLLHPESPKTVFGYLTQALKLRKTRGLKGCTIQSCDNIQGNGDVAKKTLMAFVEKAEPELADWIDSHVTFPNAMVDRITPVTVAEDINQLEEQFDLADQWPVVCEPFIQWVIEDDFATGRPAWEQVGAQFVKNVVPFENMKLRLLNAGHSVLGMLGAIHGYKTIDQAARDEDFKTFLRAFMDEEATPTLGHLGDIDLNKYKTSLIERFQNIYIKDHISRICLQSSAKIPIFLLSTVRDQLKQQGKIKRAAFVIAAWCKYNDGTDENGESYEIVDVMSQELTRAAELSHQDPVAFLRIKTIFGELSEDKTFVEVFVTALKMLRTKKIKECVAELNIKLREN</sequence>
<evidence type="ECO:0000256" key="1">
    <source>
        <dbReference type="ARBA" id="ARBA00023002"/>
    </source>
</evidence>